<gene>
    <name evidence="2" type="ORF">A9308_04895</name>
</gene>
<sequence length="338" mass="37250">MQSRALNYLWKFALTGIALLIFVMAIRALIDLTRTISWADIVTAMSQIPNTHLVLAFLVVAFGYIVLTLYDTIALMQLGRDKLIRYPKAALISFTAYAISHTIGMNLLTAGGIRYRHYNRYGLSNNEIANIVWLVSMAFTFGVSTLIGISLMTHPEITLRLLGALDRSLGIFDNALYIRGVGAVLLAVIVGTIVYAGRTGKQARIGSWRFVLPPAKVILQQIFLAFLDLSTVALVLYLLLPPEVSVSYWVTFSALIQSLALGILSHVPGGLGVFEITMISALPQVDKTQMLAVLLVFRLLYYIVPFLVALGLLLGYEGYLLTQNKHSTGTQAQSRHKT</sequence>
<dbReference type="Proteomes" id="UP000092508">
    <property type="component" value="Unassembled WGS sequence"/>
</dbReference>
<feature type="transmembrane region" description="Helical" evidence="1">
    <location>
        <begin position="217"/>
        <end position="240"/>
    </location>
</feature>
<dbReference type="OrthoDB" id="145485at2"/>
<keyword evidence="1" id="KW-1133">Transmembrane helix</keyword>
<protein>
    <recommendedName>
        <fullName evidence="4">Inner membrane protein ybhN</fullName>
    </recommendedName>
</protein>
<evidence type="ECO:0000256" key="1">
    <source>
        <dbReference type="SAM" id="Phobius"/>
    </source>
</evidence>
<feature type="transmembrane region" description="Helical" evidence="1">
    <location>
        <begin position="51"/>
        <end position="70"/>
    </location>
</feature>
<feature type="transmembrane region" description="Helical" evidence="1">
    <location>
        <begin position="246"/>
        <end position="274"/>
    </location>
</feature>
<dbReference type="STRING" id="34059.A9308_04895"/>
<keyword evidence="1" id="KW-0812">Transmembrane</keyword>
<dbReference type="RefSeq" id="WP_067235674.1">
    <property type="nucleotide sequence ID" value="NZ_LZMZ01000009.1"/>
</dbReference>
<accession>A0A1B8QED4</accession>
<dbReference type="EMBL" id="LZMZ01000009">
    <property type="protein sequence ID" value="OBX80035.1"/>
    <property type="molecule type" value="Genomic_DNA"/>
</dbReference>
<dbReference type="AlphaFoldDB" id="A0A1B8QED4"/>
<proteinExistence type="predicted"/>
<feature type="transmembrane region" description="Helical" evidence="1">
    <location>
        <begin position="131"/>
        <end position="152"/>
    </location>
</feature>
<evidence type="ECO:0000313" key="2">
    <source>
        <dbReference type="EMBL" id="OBX80035.1"/>
    </source>
</evidence>
<evidence type="ECO:0000313" key="3">
    <source>
        <dbReference type="Proteomes" id="UP000092508"/>
    </source>
</evidence>
<feature type="transmembrane region" description="Helical" evidence="1">
    <location>
        <begin position="12"/>
        <end position="30"/>
    </location>
</feature>
<feature type="transmembrane region" description="Helical" evidence="1">
    <location>
        <begin position="90"/>
        <end position="110"/>
    </location>
</feature>
<feature type="transmembrane region" description="Helical" evidence="1">
    <location>
        <begin position="176"/>
        <end position="196"/>
    </location>
</feature>
<name>A0A1B8QED4_9GAMM</name>
<keyword evidence="1" id="KW-0472">Membrane</keyword>
<reference evidence="2 3" key="1">
    <citation type="submission" date="2016-06" db="EMBL/GenBank/DDBJ databases">
        <title>Draft genome of Moraxella atlantae CCUG 66109.</title>
        <authorList>
            <person name="Salva-Serra F."/>
            <person name="Engstrom-Jakobsson H."/>
            <person name="Thorell K."/>
            <person name="Gonzales-Siles L."/>
            <person name="Karlsson R."/>
            <person name="Boulund F."/>
            <person name="Engstrand L."/>
            <person name="Kristiansson E."/>
            <person name="Moore E."/>
        </authorList>
    </citation>
    <scope>NUCLEOTIDE SEQUENCE [LARGE SCALE GENOMIC DNA]</scope>
    <source>
        <strain evidence="2 3">CCUG 66109</strain>
    </source>
</reference>
<comment type="caution">
    <text evidence="2">The sequence shown here is derived from an EMBL/GenBank/DDBJ whole genome shotgun (WGS) entry which is preliminary data.</text>
</comment>
<evidence type="ECO:0008006" key="4">
    <source>
        <dbReference type="Google" id="ProtNLM"/>
    </source>
</evidence>
<organism evidence="2 3">
    <name type="scientific">Faucicola atlantae</name>
    <dbReference type="NCBI Taxonomy" id="34059"/>
    <lineage>
        <taxon>Bacteria</taxon>
        <taxon>Pseudomonadati</taxon>
        <taxon>Pseudomonadota</taxon>
        <taxon>Gammaproteobacteria</taxon>
        <taxon>Moraxellales</taxon>
        <taxon>Moraxellaceae</taxon>
        <taxon>Faucicola</taxon>
    </lineage>
</organism>
<feature type="transmembrane region" description="Helical" evidence="1">
    <location>
        <begin position="295"/>
        <end position="316"/>
    </location>
</feature>